<evidence type="ECO:0000256" key="2">
    <source>
        <dbReference type="ARBA" id="ARBA00022630"/>
    </source>
</evidence>
<dbReference type="InterPro" id="IPR036188">
    <property type="entry name" value="FAD/NAD-bd_sf"/>
</dbReference>
<dbReference type="RefSeq" id="WP_066854261.1">
    <property type="nucleotide sequence ID" value="NZ_JXMS01000010.1"/>
</dbReference>
<proteinExistence type="inferred from homology"/>
<comment type="caution">
    <text evidence="6">The sequence shown here is derived from an EMBL/GenBank/DDBJ whole genome shotgun (WGS) entry which is preliminary data.</text>
</comment>
<dbReference type="Pfam" id="PF00743">
    <property type="entry name" value="FMO-like"/>
    <property type="match status" value="1"/>
</dbReference>
<gene>
    <name evidence="6" type="ORF">SP90_07785</name>
</gene>
<dbReference type="GO" id="GO:0050661">
    <property type="term" value="F:NADP binding"/>
    <property type="evidence" value="ECO:0007669"/>
    <property type="project" value="InterPro"/>
</dbReference>
<evidence type="ECO:0008006" key="8">
    <source>
        <dbReference type="Google" id="ProtNLM"/>
    </source>
</evidence>
<evidence type="ECO:0000256" key="3">
    <source>
        <dbReference type="ARBA" id="ARBA00022827"/>
    </source>
</evidence>
<name>A0A1B7XE78_9BACT</name>
<organism evidence="6 7">
    <name type="scientific">Halodesulfovibrio spirochaetisodalis</name>
    <dbReference type="NCBI Taxonomy" id="1560234"/>
    <lineage>
        <taxon>Bacteria</taxon>
        <taxon>Pseudomonadati</taxon>
        <taxon>Thermodesulfobacteriota</taxon>
        <taxon>Desulfovibrionia</taxon>
        <taxon>Desulfovibrionales</taxon>
        <taxon>Desulfovibrionaceae</taxon>
        <taxon>Halodesulfovibrio</taxon>
    </lineage>
</organism>
<dbReference type="STRING" id="1560234.SP90_07785"/>
<dbReference type="OrthoDB" id="9777740at2"/>
<evidence type="ECO:0000256" key="5">
    <source>
        <dbReference type="ARBA" id="ARBA00023002"/>
    </source>
</evidence>
<evidence type="ECO:0000313" key="6">
    <source>
        <dbReference type="EMBL" id="OBQ52452.1"/>
    </source>
</evidence>
<evidence type="ECO:0000313" key="7">
    <source>
        <dbReference type="Proteomes" id="UP000091979"/>
    </source>
</evidence>
<dbReference type="InterPro" id="IPR020946">
    <property type="entry name" value="Flavin_mOase-like"/>
</dbReference>
<dbReference type="InterPro" id="IPR050346">
    <property type="entry name" value="FMO-like"/>
</dbReference>
<dbReference type="Proteomes" id="UP000091979">
    <property type="component" value="Unassembled WGS sequence"/>
</dbReference>
<keyword evidence="7" id="KW-1185">Reference proteome</keyword>
<keyword evidence="2" id="KW-0285">Flavoprotein</keyword>
<dbReference type="GO" id="GO:0004499">
    <property type="term" value="F:N,N-dimethylaniline monooxygenase activity"/>
    <property type="evidence" value="ECO:0007669"/>
    <property type="project" value="InterPro"/>
</dbReference>
<dbReference type="PATRIC" id="fig|1560234.3.peg.371"/>
<dbReference type="GO" id="GO:0050660">
    <property type="term" value="F:flavin adenine dinucleotide binding"/>
    <property type="evidence" value="ECO:0007669"/>
    <property type="project" value="InterPro"/>
</dbReference>
<dbReference type="AlphaFoldDB" id="A0A1B7XE78"/>
<comment type="similarity">
    <text evidence="1">Belongs to the FMO family.</text>
</comment>
<dbReference type="PRINTS" id="PR00370">
    <property type="entry name" value="FMOXYGENASE"/>
</dbReference>
<reference evidence="6 7" key="1">
    <citation type="submission" date="2015-01" db="EMBL/GenBank/DDBJ databases">
        <title>Desulfovibrio sp. JC271 draft genome sequence.</title>
        <authorList>
            <person name="Shivani Y."/>
            <person name="Subhash Y."/>
            <person name="Sasikala C."/>
            <person name="Ramana C.V."/>
        </authorList>
    </citation>
    <scope>NUCLEOTIDE SEQUENCE [LARGE SCALE GENOMIC DNA]</scope>
    <source>
        <strain evidence="6 7">JC271</strain>
    </source>
</reference>
<keyword evidence="3" id="KW-0274">FAD</keyword>
<keyword evidence="4" id="KW-0521">NADP</keyword>
<keyword evidence="5" id="KW-0560">Oxidoreductase</keyword>
<protein>
    <recommendedName>
        <fullName evidence="8">Dimethylaniline monooxygenase</fullName>
    </recommendedName>
</protein>
<dbReference type="InterPro" id="IPR000960">
    <property type="entry name" value="Flavin_mOase"/>
</dbReference>
<accession>A0A1B7XE78</accession>
<sequence>MSGRKRVAVIGAGASGLVTARYLKKHGAEVVVFERYSGVGGQWDSASPYSGVWPSMRTNTCSVTTKFSDLEHPQDIPLYPRNQSILSYLQKYAATYCLLENIRFNTRVTLLEYAEDRWRITALHKEQTVICEEFDAVVVASGRFTRPYIPDVDGLYAFTGKGGVSHSYRYKIPRQFRGMRVLVAGGSISAYEISTSLAMEGAEQIITASRRAKYLAGRLYQGRSLEYFKHTRYERLLSETLSKKENVERTKTLLLETMGRPERYNSIKPDPDPVVAGTSTSETFLSLVAEGYIFPKPWISRIDGRTVYFSDGSCVHDVDALIFCTGYDLELPFLSEPLQQIIQPTRKHIPLAWHTFHPDISTLAFIGFWFHSGSVFVSTEQQARMIAYELCGVNKPTTRAARLADFTKYMAAPQQHAKVNLFTFSYLLSELGGFAPDMYAHPELARYLLFGPITPVTYRLSGVDALTDAPQRIIEEAAKFSVMTSGQFTEEEKQKLEQLAVRKNDGTFSAFVRKVIRNNN</sequence>
<evidence type="ECO:0000256" key="4">
    <source>
        <dbReference type="ARBA" id="ARBA00022857"/>
    </source>
</evidence>
<dbReference type="PANTHER" id="PTHR23023">
    <property type="entry name" value="DIMETHYLANILINE MONOOXYGENASE"/>
    <property type="match status" value="1"/>
</dbReference>
<dbReference type="PIRSF" id="PIRSF000332">
    <property type="entry name" value="FMO"/>
    <property type="match status" value="1"/>
</dbReference>
<dbReference type="EMBL" id="JXMS01000010">
    <property type="protein sequence ID" value="OBQ52452.1"/>
    <property type="molecule type" value="Genomic_DNA"/>
</dbReference>
<evidence type="ECO:0000256" key="1">
    <source>
        <dbReference type="ARBA" id="ARBA00009183"/>
    </source>
</evidence>
<dbReference type="Gene3D" id="3.50.50.60">
    <property type="entry name" value="FAD/NAD(P)-binding domain"/>
    <property type="match status" value="1"/>
</dbReference>
<dbReference type="SUPFAM" id="SSF51905">
    <property type="entry name" value="FAD/NAD(P)-binding domain"/>
    <property type="match status" value="2"/>
</dbReference>